<reference evidence="18" key="2">
    <citation type="submission" date="2025-08" db="UniProtKB">
        <authorList>
            <consortium name="Ensembl"/>
        </authorList>
    </citation>
    <scope>IDENTIFICATION</scope>
</reference>
<feature type="domain" description="Potassium channel" evidence="17">
    <location>
        <begin position="209"/>
        <end position="286"/>
    </location>
</feature>
<evidence type="ECO:0000256" key="9">
    <source>
        <dbReference type="ARBA" id="ARBA00023065"/>
    </source>
</evidence>
<dbReference type="InParanoid" id="A0A5F8G871"/>
<evidence type="ECO:0000313" key="18">
    <source>
        <dbReference type="Ensembl" id="ENSMODP00000043652.1"/>
    </source>
</evidence>
<keyword evidence="7 12" id="KW-0630">Potassium</keyword>
<keyword evidence="5 14" id="KW-0812">Transmembrane</keyword>
<feature type="transmembrane region" description="Helical" evidence="16">
    <location>
        <begin position="230"/>
        <end position="249"/>
    </location>
</feature>
<feature type="region of interest" description="Disordered" evidence="15">
    <location>
        <begin position="1"/>
        <end position="32"/>
    </location>
</feature>
<dbReference type="GeneTree" id="ENSGT00940000162681"/>
<dbReference type="SUPFAM" id="SSF81324">
    <property type="entry name" value="Voltage-gated potassium channels"/>
    <property type="match status" value="2"/>
</dbReference>
<evidence type="ECO:0000256" key="12">
    <source>
        <dbReference type="PIRNR" id="PIRNR038061"/>
    </source>
</evidence>
<comment type="subcellular location">
    <subcellularLocation>
        <location evidence="1">Membrane</location>
        <topology evidence="1">Multi-pass membrane protein</topology>
    </subcellularLocation>
</comment>
<keyword evidence="3 12" id="KW-0813">Transport</keyword>
<dbReference type="STRING" id="13616.ENSMODP00000043652"/>
<evidence type="ECO:0000256" key="11">
    <source>
        <dbReference type="ARBA" id="ARBA00023303"/>
    </source>
</evidence>
<dbReference type="InterPro" id="IPR013099">
    <property type="entry name" value="K_chnl_dom"/>
</dbReference>
<dbReference type="InterPro" id="IPR003280">
    <property type="entry name" value="2pore_dom_K_chnl"/>
</dbReference>
<feature type="region of interest" description="Disordered" evidence="15">
    <location>
        <begin position="304"/>
        <end position="328"/>
    </location>
</feature>
<evidence type="ECO:0000256" key="3">
    <source>
        <dbReference type="ARBA" id="ARBA00022448"/>
    </source>
</evidence>
<evidence type="ECO:0000256" key="1">
    <source>
        <dbReference type="ARBA" id="ARBA00004141"/>
    </source>
</evidence>
<feature type="transmembrane region" description="Helical" evidence="16">
    <location>
        <begin position="196"/>
        <end position="218"/>
    </location>
</feature>
<dbReference type="PANTHER" id="PTHR11003:SF340">
    <property type="entry name" value="POTASSIUM CHANNEL SUBFAMILY K MEMBER 17"/>
    <property type="match status" value="1"/>
</dbReference>
<dbReference type="GO" id="GO:0005886">
    <property type="term" value="C:plasma membrane"/>
    <property type="evidence" value="ECO:0000318"/>
    <property type="project" value="GO_Central"/>
</dbReference>
<dbReference type="InterPro" id="IPR003092">
    <property type="entry name" value="2pore_dom_K_chnl_TASK"/>
</dbReference>
<feature type="glycosylation site" description="N-linked (GlcNAc...) asparagine" evidence="13">
    <location>
        <position position="112"/>
    </location>
</feature>
<dbReference type="FunCoup" id="A0A5F8G871">
    <property type="interactions" value="29"/>
</dbReference>
<evidence type="ECO:0000256" key="4">
    <source>
        <dbReference type="ARBA" id="ARBA00022538"/>
    </source>
</evidence>
<dbReference type="GlyCosmos" id="A0A5F8G871">
    <property type="glycosylation" value="1 site, No reported glycans"/>
</dbReference>
<dbReference type="Bgee" id="ENSMODG00000041507">
    <property type="expression patterns" value="Expressed in lung and 9 other cell types or tissues"/>
</dbReference>
<dbReference type="FunFam" id="1.10.287.70:FF:000110">
    <property type="entry name" value="Potassium channel subfamily K member"/>
    <property type="match status" value="1"/>
</dbReference>
<keyword evidence="11 14" id="KW-0407">Ion channel</keyword>
<gene>
    <name evidence="18" type="primary">KCNK17</name>
</gene>
<dbReference type="GeneID" id="100029777"/>
<evidence type="ECO:0000256" key="16">
    <source>
        <dbReference type="SAM" id="Phobius"/>
    </source>
</evidence>
<dbReference type="OrthoDB" id="297496at2759"/>
<sequence length="328" mass="37033">MFRERGQTVPKAAKEARAVQKPRDRERARSRGRRCSVTGTPLLLCCYLAYLALGTSVFQALESSAARDSKEGSKSDNWTSLLNYTCLDRQALDRLIRDIIQRYKSGVIFLSNTTSMGRWELAGSFFFSISTITTIGYGNLSPQTMGARLFCIFFALLGIPLNLVLLNRLGRLMLFWVQRWALWLGGAQKNQARARWYAGSFALFSGLLLFFLLPPILFSSMEGWSYEEGFYYSFITLSTVGFGDYVIGMDPGRRYPVWYKNLVSMWILFGMAWLALIINLVISLLESSIVLCPCSRRNPCRTWGSTEDTNHHKSKIIPGNSGGNPTHS</sequence>
<dbReference type="PRINTS" id="PR01095">
    <property type="entry name" value="TASKCHANNEL"/>
</dbReference>
<feature type="transmembrane region" description="Helical" evidence="16">
    <location>
        <begin position="146"/>
        <end position="166"/>
    </location>
</feature>
<keyword evidence="8 16" id="KW-1133">Transmembrane helix</keyword>
<dbReference type="KEGG" id="mdo:100029777"/>
<evidence type="ECO:0000256" key="6">
    <source>
        <dbReference type="ARBA" id="ARBA00022826"/>
    </source>
</evidence>
<reference evidence="18 19" key="1">
    <citation type="journal article" date="2007" name="Nature">
        <title>Genome of the marsupial Monodelphis domestica reveals innovation in non-coding sequences.</title>
        <authorList>
            <person name="Mikkelsen T.S."/>
            <person name="Wakefield M.J."/>
            <person name="Aken B."/>
            <person name="Amemiya C.T."/>
            <person name="Chang J.L."/>
            <person name="Duke S."/>
            <person name="Garber M."/>
            <person name="Gentles A.J."/>
            <person name="Goodstadt L."/>
            <person name="Heger A."/>
            <person name="Jurka J."/>
            <person name="Kamal M."/>
            <person name="Mauceli E."/>
            <person name="Searle S.M."/>
            <person name="Sharpe T."/>
            <person name="Baker M.L."/>
            <person name="Batzer M.A."/>
            <person name="Benos P.V."/>
            <person name="Belov K."/>
            <person name="Clamp M."/>
            <person name="Cook A."/>
            <person name="Cuff J."/>
            <person name="Das R."/>
            <person name="Davidow L."/>
            <person name="Deakin J.E."/>
            <person name="Fazzari M.J."/>
            <person name="Glass J.L."/>
            <person name="Grabherr M."/>
            <person name="Greally J.M."/>
            <person name="Gu W."/>
            <person name="Hore T.A."/>
            <person name="Huttley G.A."/>
            <person name="Kleber M."/>
            <person name="Jirtle R.L."/>
            <person name="Koina E."/>
            <person name="Lee J.T."/>
            <person name="Mahony S."/>
            <person name="Marra M.A."/>
            <person name="Miller R.D."/>
            <person name="Nicholls R.D."/>
            <person name="Oda M."/>
            <person name="Papenfuss A.T."/>
            <person name="Parra Z.E."/>
            <person name="Pollock D.D."/>
            <person name="Ray D.A."/>
            <person name="Schein J.E."/>
            <person name="Speed T.P."/>
            <person name="Thompson K."/>
            <person name="VandeBerg J.L."/>
            <person name="Wade C.M."/>
            <person name="Walker J.A."/>
            <person name="Waters P.D."/>
            <person name="Webber C."/>
            <person name="Weidman J.R."/>
            <person name="Xie X."/>
            <person name="Zody M.C."/>
            <person name="Baldwin J."/>
            <person name="Abdouelleil A."/>
            <person name="Abdulkadir J."/>
            <person name="Abebe A."/>
            <person name="Abera B."/>
            <person name="Abreu J."/>
            <person name="Acer S.C."/>
            <person name="Aftuck L."/>
            <person name="Alexander A."/>
            <person name="An P."/>
            <person name="Anderson E."/>
            <person name="Anderson S."/>
            <person name="Arachi H."/>
            <person name="Azer M."/>
            <person name="Bachantsang P."/>
            <person name="Barry A."/>
            <person name="Bayul T."/>
            <person name="Berlin A."/>
            <person name="Bessette D."/>
            <person name="Bloom T."/>
            <person name="Bloom T."/>
            <person name="Boguslavskiy L."/>
            <person name="Bonnet C."/>
            <person name="Boukhgalter B."/>
            <person name="Bourzgui I."/>
            <person name="Brown A."/>
            <person name="Cahill P."/>
            <person name="Channer S."/>
            <person name="Cheshatsang Y."/>
            <person name="Chuda L."/>
            <person name="Citroen M."/>
            <person name="Collymore A."/>
            <person name="Cooke P."/>
            <person name="Costello M."/>
            <person name="D'Aco K."/>
            <person name="Daza R."/>
            <person name="De Haan G."/>
            <person name="DeGray S."/>
            <person name="DeMaso C."/>
            <person name="Dhargay N."/>
            <person name="Dooley K."/>
            <person name="Dooley E."/>
            <person name="Doricent M."/>
            <person name="Dorje P."/>
            <person name="Dorjee K."/>
            <person name="Dupes A."/>
            <person name="Elong R."/>
            <person name="Falk J."/>
            <person name="Farina A."/>
            <person name="Faro S."/>
            <person name="Ferguson D."/>
            <person name="Fisher S."/>
            <person name="Foley C.D."/>
            <person name="Franke A."/>
            <person name="Friedrich D."/>
            <person name="Gadbois L."/>
            <person name="Gearin G."/>
            <person name="Gearin C.R."/>
            <person name="Giannoukos G."/>
            <person name="Goode T."/>
            <person name="Graham J."/>
            <person name="Grandbois E."/>
            <person name="Grewal S."/>
            <person name="Gyaltsen K."/>
            <person name="Hafez N."/>
            <person name="Hagos B."/>
            <person name="Hall J."/>
            <person name="Henson C."/>
            <person name="Hollinger A."/>
            <person name="Honan T."/>
            <person name="Huard M.D."/>
            <person name="Hughes L."/>
            <person name="Hurhula B."/>
            <person name="Husby M.E."/>
            <person name="Kamat A."/>
            <person name="Kanga B."/>
            <person name="Kashin S."/>
            <person name="Khazanovich D."/>
            <person name="Kisner P."/>
            <person name="Lance K."/>
            <person name="Lara M."/>
            <person name="Lee W."/>
            <person name="Lennon N."/>
            <person name="Letendre F."/>
            <person name="LeVine R."/>
            <person name="Lipovsky A."/>
            <person name="Liu X."/>
            <person name="Liu J."/>
            <person name="Liu S."/>
            <person name="Lokyitsang T."/>
            <person name="Lokyitsang Y."/>
            <person name="Lubonja R."/>
            <person name="Lui A."/>
            <person name="MacDonald P."/>
            <person name="Magnisalis V."/>
            <person name="Maru K."/>
            <person name="Matthews C."/>
            <person name="McCusker W."/>
            <person name="McDonough S."/>
            <person name="Mehta T."/>
            <person name="Meldrim J."/>
            <person name="Meneus L."/>
            <person name="Mihai O."/>
            <person name="Mihalev A."/>
            <person name="Mihova T."/>
            <person name="Mittelman R."/>
            <person name="Mlenga V."/>
            <person name="Montmayeur A."/>
            <person name="Mulrain L."/>
            <person name="Navidi A."/>
            <person name="Naylor J."/>
            <person name="Negash T."/>
            <person name="Nguyen T."/>
            <person name="Nguyen N."/>
            <person name="Nicol R."/>
            <person name="Norbu C."/>
            <person name="Norbu N."/>
            <person name="Novod N."/>
            <person name="O'Neill B."/>
            <person name="Osman S."/>
            <person name="Markiewicz E."/>
            <person name="Oyono O.L."/>
            <person name="Patti C."/>
            <person name="Phunkhang P."/>
            <person name="Pierre F."/>
            <person name="Priest M."/>
            <person name="Raghuraman S."/>
            <person name="Rege F."/>
            <person name="Reyes R."/>
            <person name="Rise C."/>
            <person name="Rogov P."/>
            <person name="Ross K."/>
            <person name="Ryan E."/>
            <person name="Settipalli S."/>
            <person name="Shea T."/>
            <person name="Sherpa N."/>
            <person name="Shi L."/>
            <person name="Shih D."/>
            <person name="Sparrow T."/>
            <person name="Spaulding J."/>
            <person name="Stalker J."/>
            <person name="Stange-Thomann N."/>
            <person name="Stavropoulos S."/>
            <person name="Stone C."/>
            <person name="Strader C."/>
            <person name="Tesfaye S."/>
            <person name="Thomson T."/>
            <person name="Thoulutsang Y."/>
            <person name="Thoulutsang D."/>
            <person name="Topham K."/>
            <person name="Topping I."/>
            <person name="Tsamla T."/>
            <person name="Vassiliev H."/>
            <person name="Vo A."/>
            <person name="Wangchuk T."/>
            <person name="Wangdi T."/>
            <person name="Weiand M."/>
            <person name="Wilkinson J."/>
            <person name="Wilson A."/>
            <person name="Yadav S."/>
            <person name="Young G."/>
            <person name="Yu Q."/>
            <person name="Zembek L."/>
            <person name="Zhong D."/>
            <person name="Zimmer A."/>
            <person name="Zwirko Z."/>
            <person name="Jaffe D.B."/>
            <person name="Alvarez P."/>
            <person name="Brockman W."/>
            <person name="Butler J."/>
            <person name="Chin C."/>
            <person name="Gnerre S."/>
            <person name="MacCallum I."/>
            <person name="Graves J.A."/>
            <person name="Ponting C.P."/>
            <person name="Breen M."/>
            <person name="Samollow P.B."/>
            <person name="Lander E.S."/>
            <person name="Lindblad-Toh K."/>
        </authorList>
    </citation>
    <scope>NUCLEOTIDE SEQUENCE [LARGE SCALE GENOMIC DNA]</scope>
</reference>
<keyword evidence="10 12" id="KW-0472">Membrane</keyword>
<evidence type="ECO:0000256" key="10">
    <source>
        <dbReference type="ARBA" id="ARBA00023136"/>
    </source>
</evidence>
<feature type="compositionally biased region" description="Basic and acidic residues" evidence="15">
    <location>
        <begin position="1"/>
        <end position="29"/>
    </location>
</feature>
<keyword evidence="19" id="KW-1185">Reference proteome</keyword>
<dbReference type="Pfam" id="PF07885">
    <property type="entry name" value="Ion_trans_2"/>
    <property type="match status" value="2"/>
</dbReference>
<dbReference type="PANTHER" id="PTHR11003">
    <property type="entry name" value="POTASSIUM CHANNEL, SUBFAMILY K"/>
    <property type="match status" value="1"/>
</dbReference>
<organism evidence="18 19">
    <name type="scientific">Monodelphis domestica</name>
    <name type="common">Gray short-tailed opossum</name>
    <dbReference type="NCBI Taxonomy" id="13616"/>
    <lineage>
        <taxon>Eukaryota</taxon>
        <taxon>Metazoa</taxon>
        <taxon>Chordata</taxon>
        <taxon>Craniata</taxon>
        <taxon>Vertebrata</taxon>
        <taxon>Euteleostomi</taxon>
        <taxon>Mammalia</taxon>
        <taxon>Metatheria</taxon>
        <taxon>Didelphimorphia</taxon>
        <taxon>Didelphidae</taxon>
        <taxon>Monodelphis</taxon>
    </lineage>
</organism>
<keyword evidence="4 12" id="KW-0633">Potassium transport</keyword>
<keyword evidence="6 12" id="KW-0631">Potassium channel</keyword>
<proteinExistence type="inferred from homology"/>
<dbReference type="GO" id="GO:0071805">
    <property type="term" value="P:potassium ion transmembrane transport"/>
    <property type="evidence" value="ECO:0000318"/>
    <property type="project" value="GO_Central"/>
</dbReference>
<dbReference type="CTD" id="89822"/>
<comment type="similarity">
    <text evidence="2 14">Belongs to the two pore domain potassium channel (TC 1.A.1.8) family.</text>
</comment>
<keyword evidence="9 12" id="KW-0406">Ion transport</keyword>
<dbReference type="GO" id="GO:0022841">
    <property type="term" value="F:potassium ion leak channel activity"/>
    <property type="evidence" value="ECO:0000318"/>
    <property type="project" value="GO_Central"/>
</dbReference>
<evidence type="ECO:0000256" key="2">
    <source>
        <dbReference type="ARBA" id="ARBA00006666"/>
    </source>
</evidence>
<reference evidence="18" key="3">
    <citation type="submission" date="2025-09" db="UniProtKB">
        <authorList>
            <consortium name="Ensembl"/>
        </authorList>
    </citation>
    <scope>IDENTIFICATION</scope>
</reference>
<accession>A0A5F8G871</accession>
<evidence type="ECO:0000256" key="8">
    <source>
        <dbReference type="ARBA" id="ARBA00022989"/>
    </source>
</evidence>
<evidence type="ECO:0000256" key="7">
    <source>
        <dbReference type="ARBA" id="ARBA00022958"/>
    </source>
</evidence>
<dbReference type="GO" id="GO:0046982">
    <property type="term" value="F:protein heterodimerization activity"/>
    <property type="evidence" value="ECO:0007669"/>
    <property type="project" value="Ensembl"/>
</dbReference>
<dbReference type="AlphaFoldDB" id="A0A5F8G871"/>
<evidence type="ECO:0000313" key="19">
    <source>
        <dbReference type="Proteomes" id="UP000002280"/>
    </source>
</evidence>
<dbReference type="Gene3D" id="1.10.287.70">
    <property type="match status" value="1"/>
</dbReference>
<evidence type="ECO:0000256" key="13">
    <source>
        <dbReference type="PIRSR" id="PIRSR038061-1"/>
    </source>
</evidence>
<evidence type="ECO:0000259" key="17">
    <source>
        <dbReference type="Pfam" id="PF07885"/>
    </source>
</evidence>
<feature type="domain" description="Potassium channel" evidence="17">
    <location>
        <begin position="106"/>
        <end position="173"/>
    </location>
</feature>
<dbReference type="PRINTS" id="PR01333">
    <property type="entry name" value="2POREKCHANEL"/>
</dbReference>
<dbReference type="OMA" id="FQREKWA"/>
<dbReference type="PIRSF" id="PIRSF038061">
    <property type="entry name" value="K_channel_subfamily_K_type"/>
    <property type="match status" value="1"/>
</dbReference>
<feature type="transmembrane region" description="Helical" evidence="16">
    <location>
        <begin position="41"/>
        <end position="61"/>
    </location>
</feature>
<evidence type="ECO:0000256" key="15">
    <source>
        <dbReference type="SAM" id="MobiDB-lite"/>
    </source>
</evidence>
<protein>
    <recommendedName>
        <fullName evidence="12">Potassium channel subfamily K member</fullName>
    </recommendedName>
</protein>
<feature type="transmembrane region" description="Helical" evidence="16">
    <location>
        <begin position="261"/>
        <end position="285"/>
    </location>
</feature>
<name>A0A5F8G871_MONDO</name>
<dbReference type="Proteomes" id="UP000002280">
    <property type="component" value="Chromosome 2"/>
</dbReference>
<evidence type="ECO:0000256" key="5">
    <source>
        <dbReference type="ARBA" id="ARBA00022692"/>
    </source>
</evidence>
<dbReference type="GO" id="GO:0015271">
    <property type="term" value="F:outward rectifier potassium channel activity"/>
    <property type="evidence" value="ECO:0000318"/>
    <property type="project" value="GO_Central"/>
</dbReference>
<evidence type="ECO:0000256" key="14">
    <source>
        <dbReference type="RuleBase" id="RU003857"/>
    </source>
</evidence>
<dbReference type="Ensembl" id="ENSMODT00000075746.1">
    <property type="protein sequence ID" value="ENSMODP00000043652.1"/>
    <property type="gene ID" value="ENSMODG00000041507.1"/>
</dbReference>